<comment type="caution">
    <text evidence="2">The sequence shown here is derived from an EMBL/GenBank/DDBJ whole genome shotgun (WGS) entry which is preliminary data.</text>
</comment>
<feature type="transmembrane region" description="Helical" evidence="1">
    <location>
        <begin position="127"/>
        <end position="143"/>
    </location>
</feature>
<organism evidence="2 3">
    <name type="scientific">Virgisporangium aliadipatigenens</name>
    <dbReference type="NCBI Taxonomy" id="741659"/>
    <lineage>
        <taxon>Bacteria</taxon>
        <taxon>Bacillati</taxon>
        <taxon>Actinomycetota</taxon>
        <taxon>Actinomycetes</taxon>
        <taxon>Micromonosporales</taxon>
        <taxon>Micromonosporaceae</taxon>
        <taxon>Virgisporangium</taxon>
    </lineage>
</organism>
<feature type="transmembrane region" description="Helical" evidence="1">
    <location>
        <begin position="31"/>
        <end position="50"/>
    </location>
</feature>
<evidence type="ECO:0000313" key="3">
    <source>
        <dbReference type="Proteomes" id="UP000619260"/>
    </source>
</evidence>
<dbReference type="InterPro" id="IPR049500">
    <property type="entry name" value="Peptidase_M50B-like"/>
</dbReference>
<dbReference type="Pfam" id="PF13398">
    <property type="entry name" value="Peptidase_M50B"/>
    <property type="match status" value="1"/>
</dbReference>
<evidence type="ECO:0000313" key="2">
    <source>
        <dbReference type="EMBL" id="GIJ51621.1"/>
    </source>
</evidence>
<name>A0A8J3YXP9_9ACTN</name>
<keyword evidence="3" id="KW-1185">Reference proteome</keyword>
<feature type="transmembrane region" description="Helical" evidence="1">
    <location>
        <begin position="98"/>
        <end position="121"/>
    </location>
</feature>
<evidence type="ECO:0000256" key="1">
    <source>
        <dbReference type="SAM" id="Phobius"/>
    </source>
</evidence>
<keyword evidence="1" id="KW-0812">Transmembrane</keyword>
<feature type="transmembrane region" description="Helical" evidence="1">
    <location>
        <begin position="174"/>
        <end position="193"/>
    </location>
</feature>
<protein>
    <submittedName>
        <fullName evidence="2">Membrane protein</fullName>
    </submittedName>
</protein>
<dbReference type="Proteomes" id="UP000619260">
    <property type="component" value="Unassembled WGS sequence"/>
</dbReference>
<dbReference type="AlphaFoldDB" id="A0A8J3YXP9"/>
<gene>
    <name evidence="2" type="ORF">Val02_85070</name>
</gene>
<keyword evidence="1" id="KW-0472">Membrane</keyword>
<sequence length="249" mass="27269">MIEGRVYGTLRGVLSDFFSRLFDVQAEPPEWVIIGTALLAFALVGFHPVWRRTRHVVTIVHEGGHAAVALLSGRRLQGIRLHSDTSGLTVSAGRPTGLGMVLTLLAGYPAASLVGALGAFVLTTGRITLMLGVVLVLLPLMLIMIRNLFGVVSIVTTWALVFAVAWFTEPDVQSAFAYLAVWFLLIGGVRPVFELNRQRRRGRMPYSDADQIGRLTRVHPMAWVGTFLSITVLCLVAGGWLLARWLLPE</sequence>
<proteinExistence type="predicted"/>
<dbReference type="EMBL" id="BOPF01000051">
    <property type="protein sequence ID" value="GIJ51621.1"/>
    <property type="molecule type" value="Genomic_DNA"/>
</dbReference>
<reference evidence="2" key="1">
    <citation type="submission" date="2021-01" db="EMBL/GenBank/DDBJ databases">
        <title>Whole genome shotgun sequence of Virgisporangium aliadipatigenens NBRC 105644.</title>
        <authorList>
            <person name="Komaki H."/>
            <person name="Tamura T."/>
        </authorList>
    </citation>
    <scope>NUCLEOTIDE SEQUENCE</scope>
    <source>
        <strain evidence="2">NBRC 105644</strain>
    </source>
</reference>
<feature type="transmembrane region" description="Helical" evidence="1">
    <location>
        <begin position="221"/>
        <end position="243"/>
    </location>
</feature>
<keyword evidence="1" id="KW-1133">Transmembrane helix</keyword>
<accession>A0A8J3YXP9</accession>
<feature type="transmembrane region" description="Helical" evidence="1">
    <location>
        <begin position="148"/>
        <end position="168"/>
    </location>
</feature>